<evidence type="ECO:0000313" key="3">
    <source>
        <dbReference type="EMBL" id="QJA69332.1"/>
    </source>
</evidence>
<feature type="compositionally biased region" description="Basic and acidic residues" evidence="1">
    <location>
        <begin position="1"/>
        <end position="10"/>
    </location>
</feature>
<accession>A0A6H2A333</accession>
<feature type="region of interest" description="Disordered" evidence="1">
    <location>
        <begin position="1"/>
        <end position="23"/>
    </location>
</feature>
<organism evidence="2">
    <name type="scientific">viral metagenome</name>
    <dbReference type="NCBI Taxonomy" id="1070528"/>
    <lineage>
        <taxon>unclassified sequences</taxon>
        <taxon>metagenomes</taxon>
        <taxon>organismal metagenomes</taxon>
    </lineage>
</organism>
<dbReference type="Pfam" id="PF05766">
    <property type="entry name" value="NinG"/>
    <property type="match status" value="1"/>
</dbReference>
<evidence type="ECO:0000256" key="1">
    <source>
        <dbReference type="SAM" id="MobiDB-lite"/>
    </source>
</evidence>
<dbReference type="EMBL" id="MT143325">
    <property type="protein sequence ID" value="QJA95572.1"/>
    <property type="molecule type" value="Genomic_DNA"/>
</dbReference>
<evidence type="ECO:0000313" key="2">
    <source>
        <dbReference type="EMBL" id="QJA54606.1"/>
    </source>
</evidence>
<evidence type="ECO:0000313" key="4">
    <source>
        <dbReference type="EMBL" id="QJA95572.1"/>
    </source>
</evidence>
<name>A0A6H2A333_9ZZZZ</name>
<gene>
    <name evidence="3" type="ORF">MM415A04694_0001</name>
    <name evidence="4" type="ORF">MM415B05282_0010</name>
    <name evidence="2" type="ORF">TM448A05327_0014</name>
</gene>
<proteinExistence type="predicted"/>
<dbReference type="InterPro" id="IPR008713">
    <property type="entry name" value="Phage_lambda_NinG"/>
</dbReference>
<dbReference type="Gene3D" id="1.10.30.50">
    <property type="match status" value="1"/>
</dbReference>
<dbReference type="EMBL" id="MT141697">
    <property type="protein sequence ID" value="QJA69332.1"/>
    <property type="molecule type" value="Genomic_DNA"/>
</dbReference>
<dbReference type="EMBL" id="MT144521">
    <property type="protein sequence ID" value="QJA54606.1"/>
    <property type="molecule type" value="Genomic_DNA"/>
</dbReference>
<protein>
    <submittedName>
        <fullName evidence="2">Putative lambda recombination protein</fullName>
    </submittedName>
</protein>
<feature type="compositionally biased region" description="Basic residues" evidence="1">
    <location>
        <begin position="11"/>
        <end position="23"/>
    </location>
</feature>
<sequence>MRRTPGDKLRKPSKPKKIKHKSATKLHKKAWELQSKFKRREAADENGIVCCYTCGHPHYWTDMDLGHYIHLNALDFEPDNLRPQCKQCNKWKSGNLDIYGERLIKEIGIKKVEILRQKANQNKKFNIIELEEIIQTYKDLLKNL</sequence>
<dbReference type="AlphaFoldDB" id="A0A6H2A333"/>
<reference evidence="2" key="1">
    <citation type="submission" date="2020-03" db="EMBL/GenBank/DDBJ databases">
        <title>The deep terrestrial virosphere.</title>
        <authorList>
            <person name="Holmfeldt K."/>
            <person name="Nilsson E."/>
            <person name="Simone D."/>
            <person name="Lopez-Fernandez M."/>
            <person name="Wu X."/>
            <person name="de Brujin I."/>
            <person name="Lundin D."/>
            <person name="Andersson A."/>
            <person name="Bertilsson S."/>
            <person name="Dopson M."/>
        </authorList>
    </citation>
    <scope>NUCLEOTIDE SEQUENCE</scope>
    <source>
        <strain evidence="3">MM415A04694</strain>
        <strain evidence="4">MM415B05282</strain>
        <strain evidence="2">TM448A05327</strain>
    </source>
</reference>